<dbReference type="Proteomes" id="UP000297814">
    <property type="component" value="Unassembled WGS sequence"/>
</dbReference>
<proteinExistence type="predicted"/>
<comment type="caution">
    <text evidence="2">The sequence shown here is derived from an EMBL/GenBank/DDBJ whole genome shotgun (WGS) entry which is preliminary data.</text>
</comment>
<feature type="signal peptide" evidence="1">
    <location>
        <begin position="1"/>
        <end position="20"/>
    </location>
</feature>
<sequence>MFICTPLIPLLSVLSTTAMGDPEIYSAQITPAPTTLERLVLRDTTSATTTTQGPPPEIVSVKPTPFPSFCCSYNTTKISDSLVKGSYVLNLNGFGNTDSSPAHSSKTKDFNKCVPDLRNAIDEVFMSEGGYKKSLRCYPSCGGINDTYVVIDMTAHPEDQGAALLDFVGSRINGQPSQRKWAPGWAATSVAAVPGSEPTEWMDPRTLIPDDATCQKGGSCSSQQASKLPMGYFKSNCD</sequence>
<evidence type="ECO:0000313" key="2">
    <source>
        <dbReference type="EMBL" id="TGO38272.1"/>
    </source>
</evidence>
<name>A0A4Z1GS58_9HELO</name>
<gene>
    <name evidence="2" type="ORF">BHYA_0078g00240</name>
</gene>
<organism evidence="2 3">
    <name type="scientific">Botrytis hyacinthi</name>
    <dbReference type="NCBI Taxonomy" id="278943"/>
    <lineage>
        <taxon>Eukaryota</taxon>
        <taxon>Fungi</taxon>
        <taxon>Dikarya</taxon>
        <taxon>Ascomycota</taxon>
        <taxon>Pezizomycotina</taxon>
        <taxon>Leotiomycetes</taxon>
        <taxon>Helotiales</taxon>
        <taxon>Sclerotiniaceae</taxon>
        <taxon>Botrytis</taxon>
    </lineage>
</organism>
<reference evidence="2 3" key="1">
    <citation type="submission" date="2017-12" db="EMBL/GenBank/DDBJ databases">
        <title>Comparative genomics of Botrytis spp.</title>
        <authorList>
            <person name="Valero-Jimenez C.A."/>
            <person name="Tapia P."/>
            <person name="Veloso J."/>
            <person name="Silva-Moreno E."/>
            <person name="Staats M."/>
            <person name="Valdes J.H."/>
            <person name="Van Kan J.A.L."/>
        </authorList>
    </citation>
    <scope>NUCLEOTIDE SEQUENCE [LARGE SCALE GENOMIC DNA]</scope>
    <source>
        <strain evidence="2 3">Bh0001</strain>
    </source>
</reference>
<feature type="chain" id="PRO_5021382953" evidence="1">
    <location>
        <begin position="21"/>
        <end position="238"/>
    </location>
</feature>
<keyword evidence="3" id="KW-1185">Reference proteome</keyword>
<evidence type="ECO:0000313" key="3">
    <source>
        <dbReference type="Proteomes" id="UP000297814"/>
    </source>
</evidence>
<evidence type="ECO:0000256" key="1">
    <source>
        <dbReference type="SAM" id="SignalP"/>
    </source>
</evidence>
<accession>A0A4Z1GS58</accession>
<keyword evidence="1" id="KW-0732">Signal</keyword>
<protein>
    <submittedName>
        <fullName evidence="2">Uncharacterized protein</fullName>
    </submittedName>
</protein>
<dbReference type="AlphaFoldDB" id="A0A4Z1GS58"/>
<dbReference type="EMBL" id="PQXK01000078">
    <property type="protein sequence ID" value="TGO38272.1"/>
    <property type="molecule type" value="Genomic_DNA"/>
</dbReference>